<name>A0A7I8K3D7_SPIIN</name>
<proteinExistence type="predicted"/>
<organism evidence="1 2">
    <name type="scientific">Spirodela intermedia</name>
    <name type="common">Intermediate duckweed</name>
    <dbReference type="NCBI Taxonomy" id="51605"/>
    <lineage>
        <taxon>Eukaryota</taxon>
        <taxon>Viridiplantae</taxon>
        <taxon>Streptophyta</taxon>
        <taxon>Embryophyta</taxon>
        <taxon>Tracheophyta</taxon>
        <taxon>Spermatophyta</taxon>
        <taxon>Magnoliopsida</taxon>
        <taxon>Liliopsida</taxon>
        <taxon>Araceae</taxon>
        <taxon>Lemnoideae</taxon>
        <taxon>Spirodela</taxon>
    </lineage>
</organism>
<accession>A0A7I8K3D7</accession>
<evidence type="ECO:0000313" key="1">
    <source>
        <dbReference type="EMBL" id="CAA7391586.1"/>
    </source>
</evidence>
<reference evidence="1" key="1">
    <citation type="submission" date="2020-02" db="EMBL/GenBank/DDBJ databases">
        <authorList>
            <person name="Scholz U."/>
            <person name="Mascher M."/>
            <person name="Fiebig A."/>
        </authorList>
    </citation>
    <scope>NUCLEOTIDE SEQUENCE</scope>
</reference>
<dbReference type="AlphaFoldDB" id="A0A7I8K3D7"/>
<dbReference type="Proteomes" id="UP000663760">
    <property type="component" value="Chromosome 2"/>
</dbReference>
<gene>
    <name evidence="1" type="ORF">SI8410_02002857</name>
</gene>
<sequence>MTEYGFLSYAVLSPCFFCYSEPISYAICPQLGMRNAGGHCPLSYARMPSTSSCFCPRVLQAQLLACEPSQ</sequence>
<keyword evidence="2" id="KW-1185">Reference proteome</keyword>
<evidence type="ECO:0000313" key="2">
    <source>
        <dbReference type="Proteomes" id="UP000663760"/>
    </source>
</evidence>
<dbReference type="EMBL" id="LR746265">
    <property type="protein sequence ID" value="CAA7391586.1"/>
    <property type="molecule type" value="Genomic_DNA"/>
</dbReference>
<protein>
    <submittedName>
        <fullName evidence="1">Uncharacterized protein</fullName>
    </submittedName>
</protein>